<feature type="region of interest" description="Disordered" evidence="1">
    <location>
        <begin position="1"/>
        <end position="41"/>
    </location>
</feature>
<reference evidence="2 3" key="1">
    <citation type="submission" date="2024-09" db="EMBL/GenBank/DDBJ databases">
        <authorList>
            <person name="Sun Q."/>
            <person name="Mori K."/>
        </authorList>
    </citation>
    <scope>NUCLEOTIDE SEQUENCE [LARGE SCALE GENOMIC DNA]</scope>
    <source>
        <strain evidence="2 3">CCM 7609</strain>
    </source>
</reference>
<sequence length="283" mass="30792">MDVHAHAGGDVQQPGDGAEKGGGFRRGAVQDGHSTPGDLGVLPHALHAREHAVRPPPAVMGTSTHRQIRRSVLYVLRGRGRRCPTRQRRNHHRHRRTRMHSRSGPRSPGARRGRPPPRTARRGRPAPGRTRRSAPARRSRTASTARARGAGSAASGGPGPARRRGSHGPRGRTGPRPVPAAPRPPRPARSRVRGGPHGTGRRCPATSPWCRPRRCRGTRRRHRQGQGGRAPWPPGGTRSACGSYCGSYPVTCADLHAQRSVLHRFRSAHRRRISAASEGVWSR</sequence>
<dbReference type="EMBL" id="JBHMFI010000001">
    <property type="protein sequence ID" value="MFB9071377.1"/>
    <property type="molecule type" value="Genomic_DNA"/>
</dbReference>
<organism evidence="2 3">
    <name type="scientific">Citricoccus parietis</name>
    <dbReference type="NCBI Taxonomy" id="592307"/>
    <lineage>
        <taxon>Bacteria</taxon>
        <taxon>Bacillati</taxon>
        <taxon>Actinomycetota</taxon>
        <taxon>Actinomycetes</taxon>
        <taxon>Micrococcales</taxon>
        <taxon>Micrococcaceae</taxon>
        <taxon>Citricoccus</taxon>
    </lineage>
</organism>
<comment type="caution">
    <text evidence="2">The sequence shown here is derived from an EMBL/GenBank/DDBJ whole genome shotgun (WGS) entry which is preliminary data.</text>
</comment>
<gene>
    <name evidence="2" type="ORF">ACFFX0_09280</name>
</gene>
<dbReference type="Proteomes" id="UP001589575">
    <property type="component" value="Unassembled WGS sequence"/>
</dbReference>
<protein>
    <submittedName>
        <fullName evidence="2">Uncharacterized protein</fullName>
    </submittedName>
</protein>
<feature type="compositionally biased region" description="Basic residues" evidence="1">
    <location>
        <begin position="211"/>
        <end position="224"/>
    </location>
</feature>
<feature type="compositionally biased region" description="Low complexity" evidence="1">
    <location>
        <begin position="141"/>
        <end position="153"/>
    </location>
</feature>
<keyword evidence="3" id="KW-1185">Reference proteome</keyword>
<feature type="compositionally biased region" description="Basic residues" evidence="1">
    <location>
        <begin position="161"/>
        <end position="170"/>
    </location>
</feature>
<evidence type="ECO:0000313" key="3">
    <source>
        <dbReference type="Proteomes" id="UP001589575"/>
    </source>
</evidence>
<evidence type="ECO:0000256" key="1">
    <source>
        <dbReference type="SAM" id="MobiDB-lite"/>
    </source>
</evidence>
<feature type="compositionally biased region" description="Basic residues" evidence="1">
    <location>
        <begin position="78"/>
        <end position="140"/>
    </location>
</feature>
<evidence type="ECO:0000313" key="2">
    <source>
        <dbReference type="EMBL" id="MFB9071377.1"/>
    </source>
</evidence>
<feature type="compositionally biased region" description="Pro residues" evidence="1">
    <location>
        <begin position="176"/>
        <end position="185"/>
    </location>
</feature>
<proteinExistence type="predicted"/>
<name>A0ABV5FXG4_9MICC</name>
<feature type="region of interest" description="Disordered" evidence="1">
    <location>
        <begin position="74"/>
        <end position="236"/>
    </location>
</feature>
<accession>A0ABV5FXG4</accession>